<accession>M0G5A2</accession>
<dbReference type="AlphaFoldDB" id="M0G5A2"/>
<evidence type="ECO:0000313" key="3">
    <source>
        <dbReference type="Proteomes" id="UP000011559"/>
    </source>
</evidence>
<comment type="caution">
    <text evidence="2">The sequence shown here is derived from an EMBL/GenBank/DDBJ whole genome shotgun (WGS) entry which is preliminary data.</text>
</comment>
<keyword evidence="3" id="KW-1185">Reference proteome</keyword>
<evidence type="ECO:0000313" key="2">
    <source>
        <dbReference type="EMBL" id="ELZ65979.1"/>
    </source>
</evidence>
<name>M0G5A2_HALPT</name>
<feature type="region of interest" description="Disordered" evidence="1">
    <location>
        <begin position="30"/>
        <end position="71"/>
    </location>
</feature>
<dbReference type="EMBL" id="AOLG01000051">
    <property type="protein sequence ID" value="ELZ65979.1"/>
    <property type="molecule type" value="Genomic_DNA"/>
</dbReference>
<dbReference type="Proteomes" id="UP000011559">
    <property type="component" value="Unassembled WGS sequence"/>
</dbReference>
<sequence length="71" mass="8116">MPYLCFELGGEIRRSFAVGMLLESPAGRVSEQSLTPYQDVQEDWAGDQEQQKQQADEPLEYRLYGEHGSHL</sequence>
<evidence type="ECO:0000256" key="1">
    <source>
        <dbReference type="SAM" id="MobiDB-lite"/>
    </source>
</evidence>
<reference evidence="2 3" key="1">
    <citation type="journal article" date="2014" name="PLoS Genet.">
        <title>Phylogenetically driven sequencing of extremely halophilic archaea reveals strategies for static and dynamic osmo-response.</title>
        <authorList>
            <person name="Becker E.A."/>
            <person name="Seitzer P.M."/>
            <person name="Tritt A."/>
            <person name="Larsen D."/>
            <person name="Krusor M."/>
            <person name="Yao A.I."/>
            <person name="Wu D."/>
            <person name="Madern D."/>
            <person name="Eisen J.A."/>
            <person name="Darling A.E."/>
            <person name="Facciotti M.T."/>
        </authorList>
    </citation>
    <scope>NUCLEOTIDE SEQUENCE [LARGE SCALE GENOMIC DNA]</scope>
    <source>
        <strain evidence="3">DSM 18310 / JCM 13924 / TL6</strain>
    </source>
</reference>
<feature type="compositionally biased region" description="Basic and acidic residues" evidence="1">
    <location>
        <begin position="59"/>
        <end position="71"/>
    </location>
</feature>
<protein>
    <submittedName>
        <fullName evidence="2">Uncharacterized protein</fullName>
    </submittedName>
</protein>
<gene>
    <name evidence="2" type="ORF">C457_15512</name>
</gene>
<proteinExistence type="predicted"/>
<organism evidence="2 3">
    <name type="scientific">Haloferax prahovense (strain DSM 18310 / JCM 13924 / TL6)</name>
    <dbReference type="NCBI Taxonomy" id="1227461"/>
    <lineage>
        <taxon>Archaea</taxon>
        <taxon>Methanobacteriati</taxon>
        <taxon>Methanobacteriota</taxon>
        <taxon>Stenosarchaea group</taxon>
        <taxon>Halobacteria</taxon>
        <taxon>Halobacteriales</taxon>
        <taxon>Haloferacaceae</taxon>
        <taxon>Haloferax</taxon>
    </lineage>
</organism>